<evidence type="ECO:0000256" key="4">
    <source>
        <dbReference type="ARBA" id="ARBA00022561"/>
    </source>
</evidence>
<evidence type="ECO:0000256" key="1">
    <source>
        <dbReference type="ARBA" id="ARBA00004328"/>
    </source>
</evidence>
<reference evidence="7" key="1">
    <citation type="submission" date="2024-03" db="EMBL/GenBank/DDBJ databases">
        <title>Diverse circular DNA viruses in blood, oral, and fecal samples of captive lemurs.</title>
        <authorList>
            <person name="Paietta E.N."/>
            <person name="Kraberger S."/>
            <person name="Lund M.C."/>
            <person name="Custer J.M."/>
            <person name="Vargas K.M."/>
            <person name="Ehmke E.E."/>
            <person name="Yoder A.D."/>
            <person name="Varsani A."/>
        </authorList>
    </citation>
    <scope>NUCLEOTIDE SEQUENCE</scope>
    <source>
        <strain evidence="6">Duke_24FS_115</strain>
        <strain evidence="7">Duke_26_94</strain>
    </source>
</reference>
<proteinExistence type="inferred from homology"/>
<sequence length="587" mass="66060">MAKNSARSHRKNNRFSQIPNSLIQRSVFDRSHDYKTTMDAGYLIPFFVDEVLPGDTFKLRVNAFVRMNTLVAPFMDNVFMDTFFFFVPTRLVWDNWQKFCGEQKNPGDSTDFLIPSLSGTNTFTNGSIFDYMGLPTGVALDPSNTPINSLPFRAYNLIYNEWFRDENLIDSIPVITGDGPDPISNYSLRKRAKRHDYFTSALPWPQKGPSVDVGLTGNAPLVGFGSSDGWTLATSNGVSDGTDNWIIGLANDSFNNIGLQVYSNRQQFSISGQTPVMRGAGSGSSRWAYIGQQDQSGDSSDNMSPFNAISGREAFFPEVFMSPKSGQTPYADLSGVSAISINDLRQAFQIQKFYEKWARGGSRYTETLRVMFNVISPDARLQRPEYLGGTHSRVNVVPTAQTSSTDSVSPQSNLSAFGVLGDSAHGFNKSFVEHGYVIGLCCLRADITYQQGLNRMWSRRQLFDFYWPTLAHLGEQVVYNREIYTQGTTDDNGVFGYQERYAEYRYKPSMITGKLRSTDPQSLDVWHLAQKFDTLPKLNQDFIEENPPIARAIAVQNEPQFFADFWFDLKTSRPMPVYSVPGLVDHF</sequence>
<evidence type="ECO:0000313" key="7">
    <source>
        <dbReference type="EMBL" id="XCD07155.1"/>
    </source>
</evidence>
<dbReference type="InterPro" id="IPR003514">
    <property type="entry name" value="Microviridae_protein_F"/>
</dbReference>
<dbReference type="SUPFAM" id="SSF88645">
    <property type="entry name" value="ssDNA viruses"/>
    <property type="match status" value="1"/>
</dbReference>
<name>A0AAU8B6L3_9VIRU</name>
<dbReference type="GO" id="GO:0005198">
    <property type="term" value="F:structural molecule activity"/>
    <property type="evidence" value="ECO:0007669"/>
    <property type="project" value="InterPro"/>
</dbReference>
<accession>A0AAU8B6L3</accession>
<dbReference type="GO" id="GO:0039615">
    <property type="term" value="C:T=1 icosahedral viral capsid"/>
    <property type="evidence" value="ECO:0007669"/>
    <property type="project" value="UniProtKB-KW"/>
</dbReference>
<keyword evidence="3" id="KW-1140">T=1 icosahedral capsid protein</keyword>
<keyword evidence="5" id="KW-0946">Virion</keyword>
<evidence type="ECO:0000256" key="2">
    <source>
        <dbReference type="ARBA" id="ARBA00009963"/>
    </source>
</evidence>
<dbReference type="Gene3D" id="2.60.169.10">
    <property type="entry name" value="Microviridae F protein"/>
    <property type="match status" value="2"/>
</dbReference>
<protein>
    <submittedName>
        <fullName evidence="7">Major capsid protein</fullName>
    </submittedName>
</protein>
<dbReference type="EMBL" id="PP511759">
    <property type="protein sequence ID" value="XCD07155.1"/>
    <property type="molecule type" value="Genomic_DNA"/>
</dbReference>
<organism evidence="7">
    <name type="scientific">Dulem virus 105</name>
    <dbReference type="NCBI Taxonomy" id="3145582"/>
    <lineage>
        <taxon>Viruses</taxon>
        <taxon>Monodnaviria</taxon>
        <taxon>Sangervirae</taxon>
        <taxon>Phixviricota</taxon>
        <taxon>Malgrandaviricetes</taxon>
        <taxon>Petitvirales</taxon>
        <taxon>Microviridae</taxon>
        <taxon>Microvirus</taxon>
    </lineage>
</organism>
<evidence type="ECO:0000313" key="6">
    <source>
        <dbReference type="EMBL" id="XCD05607.1"/>
    </source>
</evidence>
<dbReference type="InterPro" id="IPR037002">
    <property type="entry name" value="Microviridae_protein_F_sf"/>
</dbReference>
<evidence type="ECO:0000256" key="5">
    <source>
        <dbReference type="ARBA" id="ARBA00022844"/>
    </source>
</evidence>
<dbReference type="InterPro" id="IPR016184">
    <property type="entry name" value="Capsid/spike_ssDNA_virus"/>
</dbReference>
<comment type="subcellular location">
    <subcellularLocation>
        <location evidence="1">Virion</location>
    </subcellularLocation>
</comment>
<keyword evidence="4" id="KW-0167">Capsid protein</keyword>
<comment type="similarity">
    <text evidence="2">Belongs to the microviridae F protein family.</text>
</comment>
<evidence type="ECO:0000256" key="3">
    <source>
        <dbReference type="ARBA" id="ARBA00022431"/>
    </source>
</evidence>
<dbReference type="EMBL" id="PP511583">
    <property type="protein sequence ID" value="XCD05607.1"/>
    <property type="molecule type" value="Genomic_DNA"/>
</dbReference>
<dbReference type="Pfam" id="PF02305">
    <property type="entry name" value="Phage_F"/>
    <property type="match status" value="1"/>
</dbReference>